<dbReference type="InterPro" id="IPR000172">
    <property type="entry name" value="GMC_OxRdtase_N"/>
</dbReference>
<name>A0ABM5K076_DIAVI</name>
<dbReference type="PROSITE" id="PS00624">
    <property type="entry name" value="GMC_OXRED_2"/>
    <property type="match status" value="2"/>
</dbReference>
<dbReference type="Proteomes" id="UP001652700">
    <property type="component" value="Unplaced"/>
</dbReference>
<feature type="domain" description="Glucose-methanol-choline oxidoreductase N-terminal" evidence="4">
    <location>
        <begin position="311"/>
        <end position="325"/>
    </location>
</feature>
<reference evidence="5" key="1">
    <citation type="submission" date="2025-05" db="UniProtKB">
        <authorList>
            <consortium name="EnsemblMetazoa"/>
        </authorList>
    </citation>
    <scope>IDENTIFICATION</scope>
</reference>
<dbReference type="EnsemblMetazoa" id="XM_050647634.1">
    <property type="protein sequence ID" value="XP_050503591.1"/>
    <property type="gene ID" value="LOC114329242"/>
</dbReference>
<dbReference type="InterPro" id="IPR007867">
    <property type="entry name" value="GMC_OxRtase_C"/>
</dbReference>
<feature type="domain" description="Glucose-methanol-choline oxidoreductase N-terminal" evidence="4">
    <location>
        <begin position="1036"/>
        <end position="1050"/>
    </location>
</feature>
<protein>
    <recommendedName>
        <fullName evidence="3 4">Glucose-methanol-choline oxidoreductase N-terminal domain-containing protein</fullName>
    </recommendedName>
</protein>
<dbReference type="InterPro" id="IPR012132">
    <property type="entry name" value="GMC_OxRdtase"/>
</dbReference>
<accession>A0ABM5K076</accession>
<organism evidence="5 6">
    <name type="scientific">Diabrotica virgifera virgifera</name>
    <name type="common">western corn rootworm</name>
    <dbReference type="NCBI Taxonomy" id="50390"/>
    <lineage>
        <taxon>Eukaryota</taxon>
        <taxon>Metazoa</taxon>
        <taxon>Ecdysozoa</taxon>
        <taxon>Arthropoda</taxon>
        <taxon>Hexapoda</taxon>
        <taxon>Insecta</taxon>
        <taxon>Pterygota</taxon>
        <taxon>Neoptera</taxon>
        <taxon>Endopterygota</taxon>
        <taxon>Coleoptera</taxon>
        <taxon>Polyphaga</taxon>
        <taxon>Cucujiformia</taxon>
        <taxon>Chrysomeloidea</taxon>
        <taxon>Chrysomelidae</taxon>
        <taxon>Galerucinae</taxon>
        <taxon>Diabroticina</taxon>
        <taxon>Diabroticites</taxon>
        <taxon>Diabrotica</taxon>
    </lineage>
</organism>
<dbReference type="GeneID" id="114329242"/>
<evidence type="ECO:0000259" key="3">
    <source>
        <dbReference type="PROSITE" id="PS00623"/>
    </source>
</evidence>
<dbReference type="PROSITE" id="PS00623">
    <property type="entry name" value="GMC_OXRED_1"/>
    <property type="match status" value="2"/>
</dbReference>
<dbReference type="Pfam" id="PF00732">
    <property type="entry name" value="GMC_oxred_N"/>
    <property type="match status" value="2"/>
</dbReference>
<sequence>MDIGSLLQDTCPGNLEGMSLYFFMTLLNSLMSSKCKLANPNDYTEDYAPRLKDGDEFDFIVVGSGSAGAVVANKLSENPNWRVLVLEAGGYPSATSDIPALLFSASGTEEDWQYRTQPSPHSCLGFKDEQCRWPRGKALGGSSILNAMMYIKGNKRDYETWEALGNTGWGWDTVKEYFKKLENMHVQGVSDQYGRDGYMFLNRFISDEPIMATLHEAFIELNYPQLQEENPANPLGTLTAFQCIKNGIRFNTGRAFLGQVKSRSNLMIALHSFVQKVIIDPKTKTATGVQVKVGGRIINLKAKKEVIVSGGTINSPQLLMLSGVGPKNQLKKLGIDLIKDLPVGEHLEDHALHAGFYVALNPEIQSMGNQLDTIYEYFTHQGGILGTIGITNFLAFINTKNDSRYPNMQHHHILYPIKDNYSASAFPTSIGLKDEILANIKDAIKERPLLQILSTLINPKSHGKIVLNSSNAEEKPLIYSGYYTDQHDEDMTVMLESLRFLENLLGTSPLKMHDPQILQLDLPECNTFEFRSDDYWKCSLRYLTTTVYHPTGTCKMGPTDDGTAVVDPELRVFGINKLRVADASIMPNIVSANTHAPTMMIGYKAGLMISEYWNGKYSSELWMFVGVVFLSVHLDENAGCFPPQLGHLGTSVKGHADDLCCSPQNGEIVTGCMHSVTVHRCPLLQHLEQYIRKLGSVLLHLGTSKFNRSGSILIPLEGASANMVSEYVNTLTNESVIMDLTNTLHDACPGNLQSGAGYLFLTLINTLLQTKCRLGLQKVYNDDYGPLIKDGDEFDFIVVGSGSAGSVLTNKLTENPEWRVLLLEAGGYPSASSDIPAIFSSLQGTDEDWQYKMEPSDTACLGFKDGICRCPRGKVLGGSSTINAMMYIEGNSRDYDQWAEMGNTGWDWANVKEQFQRLTKSISECKNKYNSGEPIINALNEAHELLGYKSQEHYNPEDPIGAVTGNVCIQNGQRQNTAKVFLGKYKDRKNLYVATHSFVEKIVIDPVTKIASGVVVRIQGKTLTVQTTKEVIVSAGAINSPQLLMLSGIGPRKNLEQVGINLIKELPVGENLQDHLIHIGFDIALSSDSILPEHKTEKMLDELYKYFMHQTGYMSTVGTFHYWAFVNTKNDSEFPNMQYHHGFFSQHDNLMLPTIFSKAMGVNDEVLKSKLKYLKSSNLLVIFPTLLNPKSTGRVLLKDKNPQHHPLIFNGLLSDKNDEDLNIMLEAIRFLEKLIETSPVKKFYPQIAKLNLPACDKYEFRSDDYWRCSIRYLSTHIYHPTSTCSMGPKDDGTSVVDPRLRVHGIKRLRVADASIMPKIVSSNTHAASMMIGQKAAEMIKEDWINDHEEL</sequence>
<dbReference type="PANTHER" id="PTHR11552:SF215">
    <property type="entry name" value="FI02019P"/>
    <property type="match status" value="1"/>
</dbReference>
<dbReference type="Gene3D" id="3.50.50.60">
    <property type="entry name" value="FAD/NAD(P)-binding domain"/>
    <property type="match status" value="2"/>
</dbReference>
<feature type="domain" description="Glucose-methanol-choline oxidoreductase N-terminal" evidence="3">
    <location>
        <begin position="873"/>
        <end position="896"/>
    </location>
</feature>
<dbReference type="SUPFAM" id="SSF51905">
    <property type="entry name" value="FAD/NAD(P)-binding domain"/>
    <property type="match status" value="2"/>
</dbReference>
<keyword evidence="2" id="KW-0274">FAD</keyword>
<dbReference type="Pfam" id="PF05199">
    <property type="entry name" value="GMC_oxred_C"/>
    <property type="match status" value="2"/>
</dbReference>
<feature type="domain" description="Glucose-methanol-choline oxidoreductase N-terminal" evidence="3">
    <location>
        <begin position="136"/>
        <end position="159"/>
    </location>
</feature>
<dbReference type="Gene3D" id="3.30.560.10">
    <property type="entry name" value="Glucose Oxidase, domain 3"/>
    <property type="match status" value="2"/>
</dbReference>
<evidence type="ECO:0000313" key="5">
    <source>
        <dbReference type="EnsemblMetazoa" id="XP_050503591.1"/>
    </source>
</evidence>
<evidence type="ECO:0000313" key="6">
    <source>
        <dbReference type="Proteomes" id="UP001652700"/>
    </source>
</evidence>
<dbReference type="PANTHER" id="PTHR11552">
    <property type="entry name" value="GLUCOSE-METHANOL-CHOLINE GMC OXIDOREDUCTASE"/>
    <property type="match status" value="1"/>
</dbReference>
<dbReference type="InterPro" id="IPR036188">
    <property type="entry name" value="FAD/NAD-bd_sf"/>
</dbReference>
<evidence type="ECO:0000259" key="4">
    <source>
        <dbReference type="PROSITE" id="PS00624"/>
    </source>
</evidence>
<evidence type="ECO:0000256" key="2">
    <source>
        <dbReference type="RuleBase" id="RU003968"/>
    </source>
</evidence>
<keyword evidence="2" id="KW-0285">Flavoprotein</keyword>
<dbReference type="RefSeq" id="XP_050503591.1">
    <property type="nucleotide sequence ID" value="XM_050647634.1"/>
</dbReference>
<proteinExistence type="inferred from homology"/>
<evidence type="ECO:0000256" key="1">
    <source>
        <dbReference type="ARBA" id="ARBA00010790"/>
    </source>
</evidence>
<keyword evidence="6" id="KW-1185">Reference proteome</keyword>
<dbReference type="SUPFAM" id="SSF54373">
    <property type="entry name" value="FAD-linked reductases, C-terminal domain"/>
    <property type="match status" value="2"/>
</dbReference>
<comment type="similarity">
    <text evidence="1 2">Belongs to the GMC oxidoreductase family.</text>
</comment>